<comment type="function">
    <text evidence="5">Toxic component of a toxin-antitoxin (TA) system. An RNase.</text>
</comment>
<keyword evidence="1 5" id="KW-1277">Toxin-antitoxin system</keyword>
<reference evidence="8" key="2">
    <citation type="journal article" date="2023" name="Biology">
        <title>Prokaryotic Life Associated with Coal-Fire Gas Vents Revealed by Metagenomics.</title>
        <authorList>
            <person name="Kadnikov V.V."/>
            <person name="Mardanov A.V."/>
            <person name="Beletsky A.V."/>
            <person name="Karnachuk O.V."/>
            <person name="Ravin N.V."/>
        </authorList>
    </citation>
    <scope>NUCLEOTIDE SEQUENCE</scope>
    <source>
        <strain evidence="8">Bu02</strain>
    </source>
</reference>
<dbReference type="GO" id="GO:0000287">
    <property type="term" value="F:magnesium ion binding"/>
    <property type="evidence" value="ECO:0007669"/>
    <property type="project" value="UniProtKB-UniRule"/>
</dbReference>
<dbReference type="KEGG" id="fcz:IMF26_04180"/>
<dbReference type="GO" id="GO:0016787">
    <property type="term" value="F:hydrolase activity"/>
    <property type="evidence" value="ECO:0007669"/>
    <property type="project" value="UniProtKB-KW"/>
</dbReference>
<evidence type="ECO:0000256" key="3">
    <source>
        <dbReference type="ARBA" id="ARBA00022723"/>
    </source>
</evidence>
<comment type="cofactor">
    <cofactor evidence="5">
        <name>Mg(2+)</name>
        <dbReference type="ChEBI" id="CHEBI:18420"/>
    </cofactor>
</comment>
<dbReference type="EC" id="3.1.-.-" evidence="5"/>
<feature type="binding site" evidence="5">
    <location>
        <position position="130"/>
    </location>
    <ligand>
        <name>Mg(2+)</name>
        <dbReference type="ChEBI" id="CHEBI:18420"/>
    </ligand>
</feature>
<dbReference type="EMBL" id="CP062796">
    <property type="protein sequence ID" value="QUL99262.1"/>
    <property type="molecule type" value="Genomic_DNA"/>
</dbReference>
<reference evidence="8" key="1">
    <citation type="submission" date="2020-10" db="EMBL/GenBank/DDBJ databases">
        <authorList>
            <person name="Kadnikov V."/>
            <person name="Beletsky A.V."/>
            <person name="Mardanov A.V."/>
            <person name="Karnachuk O.V."/>
            <person name="Ravin N.V."/>
        </authorList>
    </citation>
    <scope>NUCLEOTIDE SEQUENCE</scope>
    <source>
        <strain evidence="8">Bu02</strain>
    </source>
</reference>
<dbReference type="SUPFAM" id="SSF88723">
    <property type="entry name" value="PIN domain-like"/>
    <property type="match status" value="1"/>
</dbReference>
<accession>A0AAT9LGA1</accession>
<dbReference type="HAMAP" id="MF_00265">
    <property type="entry name" value="VapC_Nob1"/>
    <property type="match status" value="1"/>
</dbReference>
<evidence type="ECO:0000256" key="5">
    <source>
        <dbReference type="HAMAP-Rule" id="MF_00265"/>
    </source>
</evidence>
<keyword evidence="4 5" id="KW-0378">Hydrolase</keyword>
<dbReference type="InterPro" id="IPR002716">
    <property type="entry name" value="PIN_dom"/>
</dbReference>
<keyword evidence="5" id="KW-0800">Toxin</keyword>
<keyword evidence="2 5" id="KW-0540">Nuclease</keyword>
<dbReference type="Pfam" id="PF01850">
    <property type="entry name" value="PIN"/>
    <property type="match status" value="1"/>
</dbReference>
<keyword evidence="5" id="KW-0460">Magnesium</keyword>
<dbReference type="GO" id="GO:0090729">
    <property type="term" value="F:toxin activity"/>
    <property type="evidence" value="ECO:0007669"/>
    <property type="project" value="UniProtKB-KW"/>
</dbReference>
<evidence type="ECO:0000259" key="7">
    <source>
        <dbReference type="Pfam" id="PF01850"/>
    </source>
</evidence>
<evidence type="ECO:0000313" key="8">
    <source>
        <dbReference type="EMBL" id="QUL99262.1"/>
    </source>
</evidence>
<keyword evidence="3 5" id="KW-0479">Metal-binding</keyword>
<dbReference type="InterPro" id="IPR022907">
    <property type="entry name" value="VapC_family"/>
</dbReference>
<proteinExistence type="inferred from homology"/>
<dbReference type="GO" id="GO:0004540">
    <property type="term" value="F:RNA nuclease activity"/>
    <property type="evidence" value="ECO:0007669"/>
    <property type="project" value="InterPro"/>
</dbReference>
<dbReference type="AlphaFoldDB" id="A0AAT9LGA1"/>
<evidence type="ECO:0000256" key="2">
    <source>
        <dbReference type="ARBA" id="ARBA00022722"/>
    </source>
</evidence>
<name>A0AAT9LGA1_9FIRM</name>
<evidence type="ECO:0000256" key="4">
    <source>
        <dbReference type="ARBA" id="ARBA00022801"/>
    </source>
</evidence>
<evidence type="ECO:0000256" key="6">
    <source>
        <dbReference type="SAM" id="MobiDB-lite"/>
    </source>
</evidence>
<feature type="compositionally biased region" description="Polar residues" evidence="6">
    <location>
        <begin position="1"/>
        <end position="10"/>
    </location>
</feature>
<feature type="binding site" evidence="5">
    <location>
        <position position="38"/>
    </location>
    <ligand>
        <name>Mg(2+)</name>
        <dbReference type="ChEBI" id="CHEBI:18420"/>
    </ligand>
</feature>
<feature type="region of interest" description="Disordered" evidence="6">
    <location>
        <begin position="1"/>
        <end position="27"/>
    </location>
</feature>
<dbReference type="InterPro" id="IPR029060">
    <property type="entry name" value="PIN-like_dom_sf"/>
</dbReference>
<evidence type="ECO:0000256" key="1">
    <source>
        <dbReference type="ARBA" id="ARBA00022649"/>
    </source>
</evidence>
<sequence>MKDQVNTNNAKHTRASKGVGDAVDTQDRLPESPSYLLDTSAILAFYQDEPGASTIEDLFEKRDKGLVTICVSFMSLFELLYLTISREGSEKAFSLLFQVRNLQMDEVWPDEELLWKAAEIKAWGGLSVADALIAASALTKGATLVHKDSEFYCLEPNIKTLCLEA</sequence>
<dbReference type="Gene3D" id="3.40.50.1010">
    <property type="entry name" value="5'-nuclease"/>
    <property type="match status" value="1"/>
</dbReference>
<comment type="similarity">
    <text evidence="5">Belongs to the PINc/VapC protein family.</text>
</comment>
<protein>
    <recommendedName>
        <fullName evidence="5">Ribonuclease VapC</fullName>
        <shortName evidence="5">RNase VapC</shortName>
        <ecNumber evidence="5">3.1.-.-</ecNumber>
    </recommendedName>
    <alternativeName>
        <fullName evidence="5">Toxin VapC</fullName>
    </alternativeName>
</protein>
<organism evidence="8">
    <name type="scientific">Candidatus Fermentithermobacillus carboniphilus</name>
    <dbReference type="NCBI Taxonomy" id="3085328"/>
    <lineage>
        <taxon>Bacteria</taxon>
        <taxon>Bacillati</taxon>
        <taxon>Bacillota</taxon>
        <taxon>Candidatus Fermentithermobacillia</taxon>
        <taxon>Candidatus Fermentithermobacillales</taxon>
        <taxon>Candidatus Fermentithermobacillaceae</taxon>
        <taxon>Candidatus Fermentithermobacillus</taxon>
    </lineage>
</organism>
<feature type="domain" description="PIN" evidence="7">
    <location>
        <begin position="35"/>
        <end position="152"/>
    </location>
</feature>
<gene>
    <name evidence="5" type="primary">vapC</name>
    <name evidence="8" type="ORF">IMF26_04180</name>
</gene>